<reference evidence="2 3" key="1">
    <citation type="submission" date="2019-03" db="EMBL/GenBank/DDBJ databases">
        <title>Genomic Encyclopedia of Archaeal and Bacterial Type Strains, Phase II (KMG-II): from individual species to whole genera.</title>
        <authorList>
            <person name="Goeker M."/>
        </authorList>
    </citation>
    <scope>NUCLEOTIDE SEQUENCE [LARGE SCALE GENOMIC DNA]</scope>
    <source>
        <strain evidence="2 3">DSM 28323</strain>
    </source>
</reference>
<protein>
    <submittedName>
        <fullName evidence="2">DinB family protein</fullName>
    </submittedName>
</protein>
<name>A0A4R6IZN9_9BACT</name>
<keyword evidence="3" id="KW-1185">Reference proteome</keyword>
<dbReference type="InterPro" id="IPR034660">
    <property type="entry name" value="DinB/YfiT-like"/>
</dbReference>
<evidence type="ECO:0000313" key="3">
    <source>
        <dbReference type="Proteomes" id="UP000295741"/>
    </source>
</evidence>
<proteinExistence type="predicted"/>
<dbReference type="AlphaFoldDB" id="A0A4R6IZN9"/>
<dbReference type="OrthoDB" id="9793216at2"/>
<dbReference type="RefSeq" id="WP_133472884.1">
    <property type="nucleotide sequence ID" value="NZ_SNWP01000010.1"/>
</dbReference>
<organism evidence="2 3">
    <name type="scientific">Sediminibacterium goheungense</name>
    <dbReference type="NCBI Taxonomy" id="1086393"/>
    <lineage>
        <taxon>Bacteria</taxon>
        <taxon>Pseudomonadati</taxon>
        <taxon>Bacteroidota</taxon>
        <taxon>Chitinophagia</taxon>
        <taxon>Chitinophagales</taxon>
        <taxon>Chitinophagaceae</taxon>
        <taxon>Sediminibacterium</taxon>
    </lineage>
</organism>
<evidence type="ECO:0000259" key="1">
    <source>
        <dbReference type="Pfam" id="PF12867"/>
    </source>
</evidence>
<feature type="domain" description="DinB-like" evidence="1">
    <location>
        <begin position="36"/>
        <end position="162"/>
    </location>
</feature>
<gene>
    <name evidence="2" type="ORF">BC659_0396</name>
</gene>
<dbReference type="Pfam" id="PF12867">
    <property type="entry name" value="DinB_2"/>
    <property type="match status" value="1"/>
</dbReference>
<dbReference type="SUPFAM" id="SSF109854">
    <property type="entry name" value="DinB/YfiT-like putative metalloenzymes"/>
    <property type="match status" value="1"/>
</dbReference>
<dbReference type="Gene3D" id="1.20.120.450">
    <property type="entry name" value="dinb family like domain"/>
    <property type="match status" value="1"/>
</dbReference>
<accession>A0A4R6IZN9</accession>
<dbReference type="InterPro" id="IPR024775">
    <property type="entry name" value="DinB-like"/>
</dbReference>
<comment type="caution">
    <text evidence="2">The sequence shown here is derived from an EMBL/GenBank/DDBJ whole genome shotgun (WGS) entry which is preliminary data.</text>
</comment>
<sequence length="169" mass="19117">MSRPLSGDFPAYFEGYIGKVKADSAEKLPAVYSEQLASFYTNLPDAKADYAYAADKWTLKDLLQHVIDTERIMSYRLLRIARKDETPLASFDENSYAANARAGNRSFAVIKEEFLAVRKSTDLLLQSLEQEQFDHAGIASGNKMTANALAYIIFGHMLHHKTIIEERYL</sequence>
<dbReference type="Proteomes" id="UP000295741">
    <property type="component" value="Unassembled WGS sequence"/>
</dbReference>
<dbReference type="EMBL" id="SNWP01000010">
    <property type="protein sequence ID" value="TDO28333.1"/>
    <property type="molecule type" value="Genomic_DNA"/>
</dbReference>
<evidence type="ECO:0000313" key="2">
    <source>
        <dbReference type="EMBL" id="TDO28333.1"/>
    </source>
</evidence>